<evidence type="ECO:0000313" key="1">
    <source>
        <dbReference type="EMBL" id="KAI3776502.1"/>
    </source>
</evidence>
<reference evidence="2" key="1">
    <citation type="journal article" date="2022" name="Mol. Ecol. Resour.">
        <title>The genomes of chicory, endive, great burdock and yacon provide insights into Asteraceae palaeo-polyploidization history and plant inulin production.</title>
        <authorList>
            <person name="Fan W."/>
            <person name="Wang S."/>
            <person name="Wang H."/>
            <person name="Wang A."/>
            <person name="Jiang F."/>
            <person name="Liu H."/>
            <person name="Zhao H."/>
            <person name="Xu D."/>
            <person name="Zhang Y."/>
        </authorList>
    </citation>
    <scope>NUCLEOTIDE SEQUENCE [LARGE SCALE GENOMIC DNA]</scope>
    <source>
        <strain evidence="2">cv. Yunnan</strain>
    </source>
</reference>
<name>A0ACB9G131_9ASTR</name>
<proteinExistence type="predicted"/>
<organism evidence="1 2">
    <name type="scientific">Smallanthus sonchifolius</name>
    <dbReference type="NCBI Taxonomy" id="185202"/>
    <lineage>
        <taxon>Eukaryota</taxon>
        <taxon>Viridiplantae</taxon>
        <taxon>Streptophyta</taxon>
        <taxon>Embryophyta</taxon>
        <taxon>Tracheophyta</taxon>
        <taxon>Spermatophyta</taxon>
        <taxon>Magnoliopsida</taxon>
        <taxon>eudicotyledons</taxon>
        <taxon>Gunneridae</taxon>
        <taxon>Pentapetalae</taxon>
        <taxon>asterids</taxon>
        <taxon>campanulids</taxon>
        <taxon>Asterales</taxon>
        <taxon>Asteraceae</taxon>
        <taxon>Asteroideae</taxon>
        <taxon>Heliantheae alliance</taxon>
        <taxon>Millerieae</taxon>
        <taxon>Smallanthus</taxon>
    </lineage>
</organism>
<sequence length="206" mass="22896">MGYEMAPAPPFVYVPTLPPESYRGAPIVPGTEPPPMLSVSILRQIEYYFSDANLVKDNYLRSNMDAEGWVPVSLIAGFPRVQSLTSDMQMILSSLRESTVVEVQGETVRRRNDWRKWVKPSVNFPQDSSSRSPRASADGSTIETSLQKLKLDELTITERNDTHNKEEASNIDSVGCTDSSNLANSKVTPGDQYLNLKSSTSSYQDL</sequence>
<keyword evidence="2" id="KW-1185">Reference proteome</keyword>
<comment type="caution">
    <text evidence="1">The sequence shown here is derived from an EMBL/GenBank/DDBJ whole genome shotgun (WGS) entry which is preliminary data.</text>
</comment>
<dbReference type="EMBL" id="CM042032">
    <property type="protein sequence ID" value="KAI3776502.1"/>
    <property type="molecule type" value="Genomic_DNA"/>
</dbReference>
<gene>
    <name evidence="1" type="ORF">L1987_46287</name>
</gene>
<reference evidence="1 2" key="2">
    <citation type="journal article" date="2022" name="Mol. Ecol. Resour.">
        <title>The genomes of chicory, endive, great burdock and yacon provide insights into Asteraceae paleo-polyploidization history and plant inulin production.</title>
        <authorList>
            <person name="Fan W."/>
            <person name="Wang S."/>
            <person name="Wang H."/>
            <person name="Wang A."/>
            <person name="Jiang F."/>
            <person name="Liu H."/>
            <person name="Zhao H."/>
            <person name="Xu D."/>
            <person name="Zhang Y."/>
        </authorList>
    </citation>
    <scope>NUCLEOTIDE SEQUENCE [LARGE SCALE GENOMIC DNA]</scope>
    <source>
        <strain evidence="2">cv. Yunnan</strain>
        <tissue evidence="1">Leaves</tissue>
    </source>
</reference>
<accession>A0ACB9G131</accession>
<dbReference type="Proteomes" id="UP001056120">
    <property type="component" value="Linkage Group LG15"/>
</dbReference>
<evidence type="ECO:0000313" key="2">
    <source>
        <dbReference type="Proteomes" id="UP001056120"/>
    </source>
</evidence>
<protein>
    <submittedName>
        <fullName evidence="1">Uncharacterized protein</fullName>
    </submittedName>
</protein>